<feature type="transmembrane region" description="Helical" evidence="1">
    <location>
        <begin position="121"/>
        <end position="142"/>
    </location>
</feature>
<name>A0A1W1ZK83_9FIRM</name>
<dbReference type="InterPro" id="IPR048147">
    <property type="entry name" value="CBO0543-like"/>
</dbReference>
<feature type="transmembrane region" description="Helical" evidence="1">
    <location>
        <begin position="32"/>
        <end position="51"/>
    </location>
</feature>
<dbReference type="AlphaFoldDB" id="A0A1W1ZK83"/>
<reference evidence="2 3" key="1">
    <citation type="submission" date="2017-04" db="EMBL/GenBank/DDBJ databases">
        <authorList>
            <person name="Afonso C.L."/>
            <person name="Miller P.J."/>
            <person name="Scott M.A."/>
            <person name="Spackman E."/>
            <person name="Goraichik I."/>
            <person name="Dimitrov K.M."/>
            <person name="Suarez D.L."/>
            <person name="Swayne D.E."/>
        </authorList>
    </citation>
    <scope>NUCLEOTIDE SEQUENCE [LARGE SCALE GENOMIC DNA]</scope>
    <source>
        <strain evidence="2 3">DSM 5090</strain>
    </source>
</reference>
<organism evidence="2 3">
    <name type="scientific">Sporomusa malonica</name>
    <dbReference type="NCBI Taxonomy" id="112901"/>
    <lineage>
        <taxon>Bacteria</taxon>
        <taxon>Bacillati</taxon>
        <taxon>Bacillota</taxon>
        <taxon>Negativicutes</taxon>
        <taxon>Selenomonadales</taxon>
        <taxon>Sporomusaceae</taxon>
        <taxon>Sporomusa</taxon>
    </lineage>
</organism>
<dbReference type="STRING" id="112901.SAMN04488500_10419"/>
<accession>A0A1W1ZK83</accession>
<evidence type="ECO:0000256" key="1">
    <source>
        <dbReference type="SAM" id="Phobius"/>
    </source>
</evidence>
<keyword evidence="1" id="KW-0812">Transmembrane</keyword>
<keyword evidence="1" id="KW-0472">Membrane</keyword>
<dbReference type="NCBIfam" id="NF041644">
    <property type="entry name" value="CBO0543_fam"/>
    <property type="match status" value="1"/>
</dbReference>
<protein>
    <submittedName>
        <fullName evidence="2">Uncharacterized protein</fullName>
    </submittedName>
</protein>
<sequence>MNTNELFHQLQLQIWNITWTRYINEELFSNQWWGMLILLSILYAVWIKLLDKSRTFEILLFGSFVAVQAVLVDIVGFSMGLWQHNIRLIPIVPGVFPIDFTVVPILLMFAHQYGSSWTRYLTWSALASILFSSGISPAFQLFGIKAYYNWNFIYFFFLMMVVAIISRAVIQMIAKVVQINSTNFSSSKGFSLSPQPAAKRLSYVEETEKDTQE</sequence>
<dbReference type="Proteomes" id="UP000192738">
    <property type="component" value="Unassembled WGS sequence"/>
</dbReference>
<evidence type="ECO:0000313" key="3">
    <source>
        <dbReference type="Proteomes" id="UP000192738"/>
    </source>
</evidence>
<keyword evidence="1" id="KW-1133">Transmembrane helix</keyword>
<dbReference type="RefSeq" id="WP_084574688.1">
    <property type="nucleotide sequence ID" value="NZ_CP155572.1"/>
</dbReference>
<keyword evidence="3" id="KW-1185">Reference proteome</keyword>
<feature type="transmembrane region" description="Helical" evidence="1">
    <location>
        <begin position="58"/>
        <end position="82"/>
    </location>
</feature>
<feature type="transmembrane region" description="Helical" evidence="1">
    <location>
        <begin position="148"/>
        <end position="170"/>
    </location>
</feature>
<dbReference type="OrthoDB" id="1682311at2"/>
<evidence type="ECO:0000313" key="2">
    <source>
        <dbReference type="EMBL" id="SMC48899.1"/>
    </source>
</evidence>
<feature type="transmembrane region" description="Helical" evidence="1">
    <location>
        <begin position="88"/>
        <end position="109"/>
    </location>
</feature>
<gene>
    <name evidence="2" type="ORF">SAMN04488500_10419</name>
</gene>
<dbReference type="EMBL" id="FWXI01000004">
    <property type="protein sequence ID" value="SMC48899.1"/>
    <property type="molecule type" value="Genomic_DNA"/>
</dbReference>
<proteinExistence type="predicted"/>